<comment type="caution">
    <text evidence="2">The sequence shown here is derived from an EMBL/GenBank/DDBJ whole genome shotgun (WGS) entry which is preliminary data.</text>
</comment>
<gene>
    <name evidence="2" type="ORF">ACFSR6_08610</name>
</gene>
<organism evidence="2 3">
    <name type="scientific">Pedobacter vanadiisoli</name>
    <dbReference type="NCBI Taxonomy" id="1761975"/>
    <lineage>
        <taxon>Bacteria</taxon>
        <taxon>Pseudomonadati</taxon>
        <taxon>Bacteroidota</taxon>
        <taxon>Sphingobacteriia</taxon>
        <taxon>Sphingobacteriales</taxon>
        <taxon>Sphingobacteriaceae</taxon>
        <taxon>Pedobacter</taxon>
    </lineage>
</organism>
<reference evidence="3" key="1">
    <citation type="journal article" date="2019" name="Int. J. Syst. Evol. Microbiol.">
        <title>The Global Catalogue of Microorganisms (GCM) 10K type strain sequencing project: providing services to taxonomists for standard genome sequencing and annotation.</title>
        <authorList>
            <consortium name="The Broad Institute Genomics Platform"/>
            <consortium name="The Broad Institute Genome Sequencing Center for Infectious Disease"/>
            <person name="Wu L."/>
            <person name="Ma J."/>
        </authorList>
    </citation>
    <scope>NUCLEOTIDE SEQUENCE [LARGE SCALE GENOMIC DNA]</scope>
    <source>
        <strain evidence="3">KCTC 42866</strain>
    </source>
</reference>
<feature type="transmembrane region" description="Helical" evidence="1">
    <location>
        <begin position="118"/>
        <end position="139"/>
    </location>
</feature>
<name>A0ABW5MIG5_9SPHI</name>
<protein>
    <submittedName>
        <fullName evidence="2">Uncharacterized protein</fullName>
    </submittedName>
</protein>
<keyword evidence="1" id="KW-0472">Membrane</keyword>
<dbReference type="EMBL" id="JBHULL010000007">
    <property type="protein sequence ID" value="MFD2582546.1"/>
    <property type="molecule type" value="Genomic_DNA"/>
</dbReference>
<dbReference type="RefSeq" id="WP_379077654.1">
    <property type="nucleotide sequence ID" value="NZ_JBHULL010000007.1"/>
</dbReference>
<accession>A0ABW5MIG5</accession>
<evidence type="ECO:0000313" key="3">
    <source>
        <dbReference type="Proteomes" id="UP001597461"/>
    </source>
</evidence>
<evidence type="ECO:0000256" key="1">
    <source>
        <dbReference type="SAM" id="Phobius"/>
    </source>
</evidence>
<dbReference type="Proteomes" id="UP001597461">
    <property type="component" value="Unassembled WGS sequence"/>
</dbReference>
<proteinExistence type="predicted"/>
<sequence length="143" mass="15860">MVIQIFSNLSKPYHSNGVEIIRPMKSNMEKKDTKTRLINEITTTGLQSAAKKLGTSVSKKQVRRGISKNIGLINELFRIALIKHKDSSKKTQRNIELAGLGVIAAHTFYRGLKTKKRLLIYEGIFLAAALGGVLLVTQLNALE</sequence>
<keyword evidence="1" id="KW-1133">Transmembrane helix</keyword>
<keyword evidence="3" id="KW-1185">Reference proteome</keyword>
<keyword evidence="1" id="KW-0812">Transmembrane</keyword>
<evidence type="ECO:0000313" key="2">
    <source>
        <dbReference type="EMBL" id="MFD2582546.1"/>
    </source>
</evidence>